<dbReference type="RefSeq" id="WP_111609177.1">
    <property type="nucleotide sequence ID" value="NZ_BMLJ01000035.1"/>
</dbReference>
<dbReference type="AlphaFoldDB" id="A0A7H1J1Z0"/>
<reference evidence="1 2" key="1">
    <citation type="submission" date="2020-09" db="EMBL/GenBank/DDBJ databases">
        <title>Complete genome sequence of an Arctic sea ice bacterium Marinomonas arctica BSI20414.</title>
        <authorList>
            <person name="Liao L."/>
            <person name="Chen B."/>
        </authorList>
    </citation>
    <scope>NUCLEOTIDE SEQUENCE [LARGE SCALE GENOMIC DNA]</scope>
    <source>
        <strain evidence="1 2">BSI20414</strain>
    </source>
</reference>
<proteinExistence type="predicted"/>
<sequence length="665" mass="77533">MELPNYIKNIEIEKFRAPATDLEKELPFGLLEPHIFEKFCCDLIYSRVEQELDDDITDVLPIGISGQKQYGADIFVKNNGRTQGNYSLYEVKRVKSYTISEYRKTIERFLDNYDKWGFDIAEFNLFVSEDISAEEIALWQSEAAKISVKSISYRIIPASTLNKWVKSFPELVYKYFHVAWTEMLFGKAAIWHIENYGIWRYDEPATWNGYKEPTKNLFGDSLSYINDHVKIHAFLPSLEKNSASCYIEFRNGRFSHVMITLNHKQLVKSFFVAAKIPVPDAVRPFLIKEVDGDSYYCDIGNCRIRLGLPEVISLCDALDVFWNEYRKQVNKIEKSWRSKHFNYHTKSTEDIPLLRIKRGLWRILLGFAESHDAFNSTGDWSLFDSCPGWLKIFTNNKTKTMDAGYHAFIKPRAYEGLVSNYKIVDDDVVLVWQPPNYFVVSSKGTSISPRNYWDAETTHDWLRDHLIPRALEWSNEKASVGKPRRFNDFFKSLFKKKEAKSNSYNPDDYVISFFEPYPNRDAQSIEETEGLLFVVNRLQSFFNSNPNAIYVGSESYRKLYRSLGEVLSKSEVDDFLYLHGNLNYLFAEDMESLIAAINNHSLEHEGGCDNSFRIDCVLRCIQVSLRDGNSYLNSQEVREILNDLYPLIEIMESRKLLARQSRFFE</sequence>
<dbReference type="KEGG" id="mard:IBG28_12320"/>
<dbReference type="Proteomes" id="UP000516370">
    <property type="component" value="Chromosome"/>
</dbReference>
<accession>A0A7H1J1Z0</accession>
<evidence type="ECO:0000313" key="1">
    <source>
        <dbReference type="EMBL" id="QNT04506.1"/>
    </source>
</evidence>
<dbReference type="EMBL" id="CP061081">
    <property type="protein sequence ID" value="QNT04506.1"/>
    <property type="molecule type" value="Genomic_DNA"/>
</dbReference>
<dbReference type="OrthoDB" id="7032596at2"/>
<evidence type="ECO:0000313" key="2">
    <source>
        <dbReference type="Proteomes" id="UP000516370"/>
    </source>
</evidence>
<protein>
    <submittedName>
        <fullName evidence="1">Uncharacterized protein</fullName>
    </submittedName>
</protein>
<keyword evidence="2" id="KW-1185">Reference proteome</keyword>
<name>A0A7H1J1Z0_9GAMM</name>
<organism evidence="1 2">
    <name type="scientific">Marinomonas arctica</name>
    <dbReference type="NCBI Taxonomy" id="383750"/>
    <lineage>
        <taxon>Bacteria</taxon>
        <taxon>Pseudomonadati</taxon>
        <taxon>Pseudomonadota</taxon>
        <taxon>Gammaproteobacteria</taxon>
        <taxon>Oceanospirillales</taxon>
        <taxon>Oceanospirillaceae</taxon>
        <taxon>Marinomonas</taxon>
    </lineage>
</organism>
<gene>
    <name evidence="1" type="ORF">IBG28_12320</name>
</gene>